<feature type="domain" description="UvrD-like helicase C-terminal" evidence="13">
    <location>
        <begin position="285"/>
        <end position="558"/>
    </location>
</feature>
<dbReference type="GO" id="GO:0003677">
    <property type="term" value="F:DNA binding"/>
    <property type="evidence" value="ECO:0007669"/>
    <property type="project" value="UniProtKB-KW"/>
</dbReference>
<dbReference type="BioCyc" id="EBAC796937-HMP:GMGH-1628-MONOMER"/>
<dbReference type="SUPFAM" id="SSF52540">
    <property type="entry name" value="P-loop containing nucleoside triphosphate hydrolases"/>
    <property type="match status" value="1"/>
</dbReference>
<dbReference type="RefSeq" id="WP_009525850.1">
    <property type="nucleotide sequence ID" value="NZ_JH414557.1"/>
</dbReference>
<accession>G9WZM0</accession>
<evidence type="ECO:0000256" key="5">
    <source>
        <dbReference type="ARBA" id="ARBA00022840"/>
    </source>
</evidence>
<dbReference type="PANTHER" id="PTHR11070:SF2">
    <property type="entry name" value="ATP-DEPENDENT DNA HELICASE SRS2"/>
    <property type="match status" value="1"/>
</dbReference>
<keyword evidence="4 11" id="KW-0347">Helicase</keyword>
<organism evidence="14 15">
    <name type="scientific">Peptoanaerobacter stomatis</name>
    <dbReference type="NCBI Taxonomy" id="796937"/>
    <lineage>
        <taxon>Bacteria</taxon>
        <taxon>Bacillati</taxon>
        <taxon>Bacillota</taxon>
        <taxon>Clostridia</taxon>
        <taxon>Peptostreptococcales</taxon>
        <taxon>Filifactoraceae</taxon>
        <taxon>Peptoanaerobacter</taxon>
    </lineage>
</organism>
<evidence type="ECO:0000259" key="12">
    <source>
        <dbReference type="PROSITE" id="PS51198"/>
    </source>
</evidence>
<evidence type="ECO:0000313" key="15">
    <source>
        <dbReference type="Proteomes" id="UP000006437"/>
    </source>
</evidence>
<dbReference type="CDD" id="cd17932">
    <property type="entry name" value="DEXQc_UvrD"/>
    <property type="match status" value="1"/>
</dbReference>
<dbReference type="PANTHER" id="PTHR11070">
    <property type="entry name" value="UVRD / RECB / PCRA DNA HELICASE FAMILY MEMBER"/>
    <property type="match status" value="1"/>
</dbReference>
<protein>
    <recommendedName>
        <fullName evidence="9">DNA 3'-5' helicase</fullName>
        <ecNumber evidence="9">5.6.2.4</ecNumber>
    </recommendedName>
</protein>
<dbReference type="GO" id="GO:0043138">
    <property type="term" value="F:3'-5' DNA helicase activity"/>
    <property type="evidence" value="ECO:0007669"/>
    <property type="project" value="UniProtKB-EC"/>
</dbReference>
<keyword evidence="3 11" id="KW-0378">Hydrolase</keyword>
<dbReference type="PROSITE" id="PS51217">
    <property type="entry name" value="UVRD_HELICASE_CTER"/>
    <property type="match status" value="1"/>
</dbReference>
<evidence type="ECO:0000256" key="2">
    <source>
        <dbReference type="ARBA" id="ARBA00022741"/>
    </source>
</evidence>
<evidence type="ECO:0000256" key="6">
    <source>
        <dbReference type="ARBA" id="ARBA00023125"/>
    </source>
</evidence>
<name>G9WZM0_9FIRM</name>
<keyword evidence="2 11" id="KW-0547">Nucleotide-binding</keyword>
<evidence type="ECO:0000256" key="9">
    <source>
        <dbReference type="ARBA" id="ARBA00034808"/>
    </source>
</evidence>
<dbReference type="Pfam" id="PF00580">
    <property type="entry name" value="UvrD-helicase"/>
    <property type="match status" value="1"/>
</dbReference>
<dbReference type="CDD" id="cd18807">
    <property type="entry name" value="SF1_C_UvrD"/>
    <property type="match status" value="1"/>
</dbReference>
<dbReference type="GO" id="GO:0005524">
    <property type="term" value="F:ATP binding"/>
    <property type="evidence" value="ECO:0007669"/>
    <property type="project" value="UniProtKB-UniRule"/>
</dbReference>
<keyword evidence="5 11" id="KW-0067">ATP-binding</keyword>
<dbReference type="FunFam" id="1.10.486.10:FF:000003">
    <property type="entry name" value="ATP-dependent DNA helicase"/>
    <property type="match status" value="1"/>
</dbReference>
<dbReference type="GO" id="GO:0016887">
    <property type="term" value="F:ATP hydrolysis activity"/>
    <property type="evidence" value="ECO:0007669"/>
    <property type="project" value="RHEA"/>
</dbReference>
<dbReference type="AlphaFoldDB" id="G9WZM0"/>
<evidence type="ECO:0000313" key="14">
    <source>
        <dbReference type="EMBL" id="EHL15907.1"/>
    </source>
</evidence>
<dbReference type="Gene3D" id="3.40.50.300">
    <property type="entry name" value="P-loop containing nucleotide triphosphate hydrolases"/>
    <property type="match status" value="2"/>
</dbReference>
<evidence type="ECO:0000256" key="4">
    <source>
        <dbReference type="ARBA" id="ARBA00022806"/>
    </source>
</evidence>
<feature type="domain" description="UvrD-like helicase ATP-binding" evidence="12">
    <location>
        <begin position="4"/>
        <end position="284"/>
    </location>
</feature>
<dbReference type="HOGENOM" id="CLU_004585_5_2_9"/>
<evidence type="ECO:0000256" key="10">
    <source>
        <dbReference type="ARBA" id="ARBA00048988"/>
    </source>
</evidence>
<dbReference type="EC" id="5.6.2.4" evidence="9"/>
<keyword evidence="7" id="KW-0413">Isomerase</keyword>
<dbReference type="InterPro" id="IPR000212">
    <property type="entry name" value="DNA_helicase_UvrD/REP"/>
</dbReference>
<dbReference type="InterPro" id="IPR014016">
    <property type="entry name" value="UvrD-like_ATP-bd"/>
</dbReference>
<dbReference type="GO" id="GO:0033202">
    <property type="term" value="C:DNA helicase complex"/>
    <property type="evidence" value="ECO:0007669"/>
    <property type="project" value="TreeGrafter"/>
</dbReference>
<comment type="similarity">
    <text evidence="1">Belongs to the helicase family. UvrD subfamily.</text>
</comment>
<comment type="catalytic activity">
    <reaction evidence="10">
        <text>ATP + H2O = ADP + phosphate + H(+)</text>
        <dbReference type="Rhea" id="RHEA:13065"/>
        <dbReference type="ChEBI" id="CHEBI:15377"/>
        <dbReference type="ChEBI" id="CHEBI:15378"/>
        <dbReference type="ChEBI" id="CHEBI:30616"/>
        <dbReference type="ChEBI" id="CHEBI:43474"/>
        <dbReference type="ChEBI" id="CHEBI:456216"/>
        <dbReference type="EC" id="5.6.2.4"/>
    </reaction>
</comment>
<evidence type="ECO:0000256" key="1">
    <source>
        <dbReference type="ARBA" id="ARBA00009922"/>
    </source>
</evidence>
<evidence type="ECO:0000256" key="3">
    <source>
        <dbReference type="ARBA" id="ARBA00022801"/>
    </source>
</evidence>
<comment type="catalytic activity">
    <reaction evidence="8">
        <text>Couples ATP hydrolysis with the unwinding of duplex DNA by translocating in the 3'-5' direction.</text>
        <dbReference type="EC" id="5.6.2.4"/>
    </reaction>
</comment>
<dbReference type="InterPro" id="IPR014017">
    <property type="entry name" value="DNA_helicase_UvrD-like_C"/>
</dbReference>
<dbReference type="Pfam" id="PF13361">
    <property type="entry name" value="UvrD_C"/>
    <property type="match status" value="1"/>
</dbReference>
<dbReference type="Proteomes" id="UP000006437">
    <property type="component" value="Unassembled WGS sequence"/>
</dbReference>
<dbReference type="GO" id="GO:0005829">
    <property type="term" value="C:cytosol"/>
    <property type="evidence" value="ECO:0007669"/>
    <property type="project" value="TreeGrafter"/>
</dbReference>
<comment type="caution">
    <text evidence="14">The sequence shown here is derived from an EMBL/GenBank/DDBJ whole genome shotgun (WGS) entry which is preliminary data.</text>
</comment>
<dbReference type="InterPro" id="IPR013986">
    <property type="entry name" value="DExx_box_DNA_helicase_dom_sf"/>
</dbReference>
<evidence type="ECO:0000259" key="13">
    <source>
        <dbReference type="PROSITE" id="PS51217"/>
    </source>
</evidence>
<dbReference type="PATRIC" id="fig|796937.3.peg.818"/>
<proteinExistence type="inferred from homology"/>
<gene>
    <name evidence="14" type="ORF">HMPREF9629_01621</name>
</gene>
<evidence type="ECO:0000256" key="11">
    <source>
        <dbReference type="PROSITE-ProRule" id="PRU00560"/>
    </source>
</evidence>
<evidence type="ECO:0000256" key="7">
    <source>
        <dbReference type="ARBA" id="ARBA00023235"/>
    </source>
</evidence>
<dbReference type="GO" id="GO:0000725">
    <property type="term" value="P:recombinational repair"/>
    <property type="evidence" value="ECO:0007669"/>
    <property type="project" value="TreeGrafter"/>
</dbReference>
<dbReference type="PROSITE" id="PS51198">
    <property type="entry name" value="UVRD_HELICASE_ATP_BIND"/>
    <property type="match status" value="1"/>
</dbReference>
<dbReference type="Gene3D" id="1.10.486.10">
    <property type="entry name" value="PCRA, domain 4"/>
    <property type="match status" value="1"/>
</dbReference>
<dbReference type="Gene3D" id="1.10.10.160">
    <property type="match status" value="1"/>
</dbReference>
<dbReference type="EMBL" id="AFZE01000008">
    <property type="protein sequence ID" value="EHL15907.1"/>
    <property type="molecule type" value="Genomic_DNA"/>
</dbReference>
<sequence>MELDKLNEKQKQAVITTDGALLILAGAGSGKTRVITNKIAYLIEEKNVNPYNILAITFTNKAAKEMQSRVEDLIGIDSKRVWISTFHAFCTRILRYEASHILYENNFTIYDTQDKQVLIKNCMDILGYDKETLNIASVASEISRAKDSMVSVDDYEAEATSDYRNSKIARVYRLYQEELKKNNAMDFDDLIYNCIRLFKLHKEVLEKYQDKFEYIMVDEYQDTNYSQYLLIKMLSQKHKNICVVGDDDQSIYGWRGADIRNILEFEKDFENVIQIKLEQNYRSTSNIINAAGTVIKNNEGRKDKRIWTSSDNGDKITIYEATSENDESLYVAQNIRKLTEQGYKYSDFAVLYRANALSRKYEEAFMKYKIPYKIFGGIKFYDRMEIKDILAYLRLIDNKNDDVSLKRIINVPKRGIGAKTVEKLEQYAREHSISMLDSIEYISQIIGAGKAQESIKKFAVMIGALKAFAKILPVSELLEKVISSTNYENSLIEEKTPESQSRLENINELKSVIQEFERTSEDKSLSDFLQNATLSTDMDEDDKKSNYATLMTIHSAKGLEFPVVFIVAAEENIFPSSRSVLDESKLEEERRLCYVAITRAKEKLFITRAKSRLLYGKTNCNLSSRFISEIDKDLVINEKKEYYVDEDSKQAYSLHQKYIEKYKIMNEHKKDEPQDIKIGTKVSHKTFGKGMIVGKTGGKYSIVFDKVGVKTIDTSVVKLEILS</sequence>
<keyword evidence="6" id="KW-0238">DNA-binding</keyword>
<reference evidence="14 15" key="1">
    <citation type="submission" date="2011-08" db="EMBL/GenBank/DDBJ databases">
        <title>The Genome Sequence of Eubacteriaceae bacterium ACC19a.</title>
        <authorList>
            <consortium name="The Broad Institute Genome Sequencing Platform"/>
            <person name="Earl A."/>
            <person name="Ward D."/>
            <person name="Feldgarden M."/>
            <person name="Gevers D."/>
            <person name="Sizova M."/>
            <person name="Hazen A."/>
            <person name="Epstein S."/>
            <person name="Young S.K."/>
            <person name="Zeng Q."/>
            <person name="Gargeya S."/>
            <person name="Fitzgerald M."/>
            <person name="Haas B."/>
            <person name="Abouelleil A."/>
            <person name="Alvarado L."/>
            <person name="Arachchi H.M."/>
            <person name="Berlin A."/>
            <person name="Brown A."/>
            <person name="Chapman S.B."/>
            <person name="Chen Z."/>
            <person name="Dunbar C."/>
            <person name="Freedman E."/>
            <person name="Gearin G."/>
            <person name="Gellesch M."/>
            <person name="Goldberg J."/>
            <person name="Griggs A."/>
            <person name="Gujja S."/>
            <person name="Heiman D."/>
            <person name="Howarth C."/>
            <person name="Larson L."/>
            <person name="Lui A."/>
            <person name="MacDonald P.J.P."/>
            <person name="Montmayeur A."/>
            <person name="Murphy C."/>
            <person name="Neiman D."/>
            <person name="Pearson M."/>
            <person name="Priest M."/>
            <person name="Roberts A."/>
            <person name="Saif S."/>
            <person name="Shea T."/>
            <person name="Shenoy N."/>
            <person name="Sisk P."/>
            <person name="Stolte C."/>
            <person name="Sykes S."/>
            <person name="Wortman J."/>
            <person name="Nusbaum C."/>
            <person name="Birren B."/>
        </authorList>
    </citation>
    <scope>NUCLEOTIDE SEQUENCE [LARGE SCALE GENOMIC DNA]</scope>
    <source>
        <strain evidence="14 15">ACC19a</strain>
    </source>
</reference>
<dbReference type="InterPro" id="IPR027417">
    <property type="entry name" value="P-loop_NTPase"/>
</dbReference>
<evidence type="ECO:0000256" key="8">
    <source>
        <dbReference type="ARBA" id="ARBA00034617"/>
    </source>
</evidence>
<feature type="binding site" evidence="11">
    <location>
        <begin position="25"/>
        <end position="32"/>
    </location>
    <ligand>
        <name>ATP</name>
        <dbReference type="ChEBI" id="CHEBI:30616"/>
    </ligand>
</feature>